<dbReference type="GO" id="GO:0004112">
    <property type="term" value="F:cyclic-nucleotide phosphodiesterase activity"/>
    <property type="evidence" value="ECO:0007669"/>
    <property type="project" value="InterPro"/>
</dbReference>
<comment type="similarity">
    <text evidence="4">Belongs to the cyclic nucleotide phosphodiesterase class-III family.</text>
</comment>
<reference evidence="6 7" key="1">
    <citation type="submission" date="2019-09" db="EMBL/GenBank/DDBJ databases">
        <title>Draft genome sequencing and comparative genomics of hatchery-associated Vibrios.</title>
        <authorList>
            <person name="Kehlet-Delgado H."/>
            <person name="Mueller R.S."/>
        </authorList>
    </citation>
    <scope>NUCLEOTIDE SEQUENCE [LARGE SCALE GENOMIC DNA]</scope>
    <source>
        <strain evidence="6 7">99-70-13A3</strain>
    </source>
</reference>
<name>A0A7Y4D7E7_VIBSP</name>
<dbReference type="Proteomes" id="UP000519158">
    <property type="component" value="Unassembled WGS sequence"/>
</dbReference>
<dbReference type="Gene3D" id="3.60.21.40">
    <property type="entry name" value="GpdQ, catalytic alpha/beta sandwich domain"/>
    <property type="match status" value="1"/>
</dbReference>
<dbReference type="Gene3D" id="3.30.750.180">
    <property type="entry name" value="GpdQ, beta-strand dimerisation domain"/>
    <property type="match status" value="1"/>
</dbReference>
<dbReference type="InterPro" id="IPR004843">
    <property type="entry name" value="Calcineurin-like_PHP"/>
</dbReference>
<evidence type="ECO:0000313" key="7">
    <source>
        <dbReference type="Proteomes" id="UP000519158"/>
    </source>
</evidence>
<evidence type="ECO:0000256" key="2">
    <source>
        <dbReference type="ARBA" id="ARBA00022801"/>
    </source>
</evidence>
<dbReference type="GO" id="GO:0046872">
    <property type="term" value="F:metal ion binding"/>
    <property type="evidence" value="ECO:0007669"/>
    <property type="project" value="UniProtKB-KW"/>
</dbReference>
<sequence>MLIAQLTDLHIKQGGKRAYKKVDTLKCLYDAVNHINALHPKPDCVVVTGDLGDFGVPEEYQLINKALAEFEMPLYVIPGNHDDRHNLRQGLSNLVSFDHDEYCNFVVDIHDEVLIGLDTSVLGKPYGYLAADTLEWLSLVLEQYRDRPIMLFIHHPPMAVGLNHMDVQNLQNADEFYEIIKPFSNILGICAGHLHRPITAVWNSIPVWVGPSHSHSVTFDLDPKANSSFSLEPKAIQLLTIAENSVVSHISYIEDSDGPYPFFDQYGALID</sequence>
<evidence type="ECO:0000313" key="6">
    <source>
        <dbReference type="EMBL" id="NOJ14078.1"/>
    </source>
</evidence>
<evidence type="ECO:0000256" key="1">
    <source>
        <dbReference type="ARBA" id="ARBA00022723"/>
    </source>
</evidence>
<feature type="domain" description="Calcineurin-like phosphoesterase" evidence="5">
    <location>
        <begin position="1"/>
        <end position="197"/>
    </location>
</feature>
<protein>
    <submittedName>
        <fullName evidence="6">Phosphodiesterase</fullName>
    </submittedName>
</protein>
<dbReference type="PANTHER" id="PTHR42988:SF2">
    <property type="entry name" value="CYCLIC NUCLEOTIDE PHOSPHODIESTERASE CBUA0032-RELATED"/>
    <property type="match status" value="1"/>
</dbReference>
<gene>
    <name evidence="6" type="ORF">F0234_15050</name>
</gene>
<dbReference type="EMBL" id="VTXL01000012">
    <property type="protein sequence ID" value="NOJ14078.1"/>
    <property type="molecule type" value="Genomic_DNA"/>
</dbReference>
<dbReference type="SUPFAM" id="SSF56300">
    <property type="entry name" value="Metallo-dependent phosphatases"/>
    <property type="match status" value="1"/>
</dbReference>
<evidence type="ECO:0000256" key="3">
    <source>
        <dbReference type="ARBA" id="ARBA00023004"/>
    </source>
</evidence>
<keyword evidence="3" id="KW-0408">Iron</keyword>
<dbReference type="CDD" id="cd07402">
    <property type="entry name" value="MPP_GpdQ"/>
    <property type="match status" value="1"/>
</dbReference>
<proteinExistence type="inferred from homology"/>
<organism evidence="6 7">
    <name type="scientific">Vibrio splendidus</name>
    <dbReference type="NCBI Taxonomy" id="29497"/>
    <lineage>
        <taxon>Bacteria</taxon>
        <taxon>Pseudomonadati</taxon>
        <taxon>Pseudomonadota</taxon>
        <taxon>Gammaproteobacteria</taxon>
        <taxon>Vibrionales</taxon>
        <taxon>Vibrionaceae</taxon>
        <taxon>Vibrio</taxon>
    </lineage>
</organism>
<keyword evidence="2" id="KW-0378">Hydrolase</keyword>
<evidence type="ECO:0000259" key="5">
    <source>
        <dbReference type="Pfam" id="PF00149"/>
    </source>
</evidence>
<dbReference type="RefSeq" id="WP_171329661.1">
    <property type="nucleotide sequence ID" value="NZ_CAWPOP010000004.1"/>
</dbReference>
<accession>A0A7Y4D7E7</accession>
<dbReference type="InterPro" id="IPR042281">
    <property type="entry name" value="GpdQ_beta-strand"/>
</dbReference>
<evidence type="ECO:0000256" key="4">
    <source>
        <dbReference type="ARBA" id="ARBA00025742"/>
    </source>
</evidence>
<dbReference type="InterPro" id="IPR042283">
    <property type="entry name" value="GpdQ_catalytic"/>
</dbReference>
<dbReference type="InterPro" id="IPR026575">
    <property type="entry name" value="GpdQ/CpdA-like"/>
</dbReference>
<dbReference type="Pfam" id="PF00149">
    <property type="entry name" value="Metallophos"/>
    <property type="match status" value="1"/>
</dbReference>
<comment type="caution">
    <text evidence="6">The sequence shown here is derived from an EMBL/GenBank/DDBJ whole genome shotgun (WGS) entry which is preliminary data.</text>
</comment>
<dbReference type="PANTHER" id="PTHR42988">
    <property type="entry name" value="PHOSPHOHYDROLASE"/>
    <property type="match status" value="1"/>
</dbReference>
<dbReference type="AlphaFoldDB" id="A0A7Y4D7E7"/>
<dbReference type="InterPro" id="IPR050884">
    <property type="entry name" value="CNP_phosphodiesterase-III"/>
</dbReference>
<keyword evidence="1" id="KW-0479">Metal-binding</keyword>
<dbReference type="InterPro" id="IPR029052">
    <property type="entry name" value="Metallo-depent_PP-like"/>
</dbReference>